<keyword evidence="2" id="KW-1185">Reference proteome</keyword>
<gene>
    <name evidence="1" type="ORF">BDV39DRAFT_204676</name>
</gene>
<name>A0A5N6X494_9EURO</name>
<evidence type="ECO:0000313" key="1">
    <source>
        <dbReference type="EMBL" id="KAE8327658.1"/>
    </source>
</evidence>
<dbReference type="Proteomes" id="UP000325945">
    <property type="component" value="Unassembled WGS sequence"/>
</dbReference>
<proteinExistence type="predicted"/>
<accession>A0A5N6X494</accession>
<organism evidence="1 2">
    <name type="scientific">Aspergillus sergii</name>
    <dbReference type="NCBI Taxonomy" id="1034303"/>
    <lineage>
        <taxon>Eukaryota</taxon>
        <taxon>Fungi</taxon>
        <taxon>Dikarya</taxon>
        <taxon>Ascomycota</taxon>
        <taxon>Pezizomycotina</taxon>
        <taxon>Eurotiomycetes</taxon>
        <taxon>Eurotiomycetidae</taxon>
        <taxon>Eurotiales</taxon>
        <taxon>Aspergillaceae</taxon>
        <taxon>Aspergillus</taxon>
        <taxon>Aspergillus subgen. Circumdati</taxon>
    </lineage>
</organism>
<sequence>MPAVKDLMNKEEPSTCEDLLAIPGETTNELGVYLKLIFENLENPTALSHFVYIGSAISWFAENAEKIQARKAAMTEVERAAFRARRAAQTRGYRARKPRGSPNYPVLCRQRISAEMQCARHSDKAKLQQRVNRARNHKKKVAATGDAQRIEEAELALKIAEVERWESAVEHGHSVKIVPSKEDCKMVYKHRAKQAQNA</sequence>
<protein>
    <submittedName>
        <fullName evidence="1">Uncharacterized protein</fullName>
    </submittedName>
</protein>
<evidence type="ECO:0000313" key="2">
    <source>
        <dbReference type="Proteomes" id="UP000325945"/>
    </source>
</evidence>
<dbReference type="EMBL" id="ML741790">
    <property type="protein sequence ID" value="KAE8327658.1"/>
    <property type="molecule type" value="Genomic_DNA"/>
</dbReference>
<dbReference type="AlphaFoldDB" id="A0A5N6X494"/>
<reference evidence="2" key="1">
    <citation type="submission" date="2019-04" db="EMBL/GenBank/DDBJ databases">
        <title>Friends and foes A comparative genomics studyof 23 Aspergillus species from section Flavi.</title>
        <authorList>
            <consortium name="DOE Joint Genome Institute"/>
            <person name="Kjaerbolling I."/>
            <person name="Vesth T."/>
            <person name="Frisvad J.C."/>
            <person name="Nybo J.L."/>
            <person name="Theobald S."/>
            <person name="Kildgaard S."/>
            <person name="Isbrandt T."/>
            <person name="Kuo A."/>
            <person name="Sato A."/>
            <person name="Lyhne E.K."/>
            <person name="Kogle M.E."/>
            <person name="Wiebenga A."/>
            <person name="Kun R.S."/>
            <person name="Lubbers R.J."/>
            <person name="Makela M.R."/>
            <person name="Barry K."/>
            <person name="Chovatia M."/>
            <person name="Clum A."/>
            <person name="Daum C."/>
            <person name="Haridas S."/>
            <person name="He G."/>
            <person name="LaButti K."/>
            <person name="Lipzen A."/>
            <person name="Mondo S."/>
            <person name="Riley R."/>
            <person name="Salamov A."/>
            <person name="Simmons B.A."/>
            <person name="Magnuson J.K."/>
            <person name="Henrissat B."/>
            <person name="Mortensen U.H."/>
            <person name="Larsen T.O."/>
            <person name="Devries R.P."/>
            <person name="Grigoriev I.V."/>
            <person name="Machida M."/>
            <person name="Baker S.E."/>
            <person name="Andersen M.R."/>
        </authorList>
    </citation>
    <scope>NUCLEOTIDE SEQUENCE [LARGE SCALE GENOMIC DNA]</scope>
    <source>
        <strain evidence="2">CBS 130017</strain>
    </source>
</reference>